<dbReference type="EMBL" id="BFBR01000001">
    <property type="protein sequence ID" value="GBF56435.1"/>
    <property type="molecule type" value="Genomic_DNA"/>
</dbReference>
<sequence length="117" mass="12370">MSRMSSAAARILKASIAFDSIMATWLPQGVGPGQAVLLQVEAAPQEEASLMSTPIRHDRLNAAVLAADLVGALALHDLIQIAAPAAYAGSWRVDTVPRTVSDDDPYGLLVRFEACRA</sequence>
<evidence type="ECO:0000313" key="1">
    <source>
        <dbReference type="EMBL" id="GBF56435.1"/>
    </source>
</evidence>
<protein>
    <submittedName>
        <fullName evidence="1">Uncharacterized protein</fullName>
    </submittedName>
</protein>
<gene>
    <name evidence="1" type="ORF">PbB2_00091</name>
</gene>
<organism evidence="1 2">
    <name type="scientific">Candidatus Phycosocius bacilliformis</name>
    <dbReference type="NCBI Taxonomy" id="1445552"/>
    <lineage>
        <taxon>Bacteria</taxon>
        <taxon>Pseudomonadati</taxon>
        <taxon>Pseudomonadota</taxon>
        <taxon>Alphaproteobacteria</taxon>
        <taxon>Caulobacterales</taxon>
        <taxon>Caulobacterales incertae sedis</taxon>
        <taxon>Candidatus Phycosocius</taxon>
    </lineage>
</organism>
<keyword evidence="2" id="KW-1185">Reference proteome</keyword>
<comment type="caution">
    <text evidence="1">The sequence shown here is derived from an EMBL/GenBank/DDBJ whole genome shotgun (WGS) entry which is preliminary data.</text>
</comment>
<accession>A0A2P2E5U4</accession>
<proteinExistence type="predicted"/>
<name>A0A2P2E5U4_9PROT</name>
<dbReference type="AlphaFoldDB" id="A0A2P2E5U4"/>
<dbReference type="RefSeq" id="WP_133245664.1">
    <property type="nucleotide sequence ID" value="NZ_BFBR01000001.1"/>
</dbReference>
<dbReference type="Proteomes" id="UP000245086">
    <property type="component" value="Unassembled WGS sequence"/>
</dbReference>
<evidence type="ECO:0000313" key="2">
    <source>
        <dbReference type="Proteomes" id="UP000245086"/>
    </source>
</evidence>
<reference evidence="1" key="1">
    <citation type="journal article" date="2018" name="Genome Announc.">
        <title>Draft Genome Sequence of "Candidatus Phycosocius bacilliformis," an Alphaproteobacterial Ectosymbiont of the Hydrocarbon-Producing Green Alga Botryococcus braunii.</title>
        <authorList>
            <person name="Tanabe Y."/>
            <person name="Yamaguchi H."/>
            <person name="Watanabe M.M."/>
        </authorList>
    </citation>
    <scope>NUCLEOTIDE SEQUENCE [LARGE SCALE GENOMIC DNA]</scope>
    <source>
        <strain evidence="1">BOTRYCO-2</strain>
    </source>
</reference>